<feature type="transmembrane region" description="Helical" evidence="6">
    <location>
        <begin position="94"/>
        <end position="114"/>
    </location>
</feature>
<evidence type="ECO:0000256" key="3">
    <source>
        <dbReference type="ARBA" id="ARBA00022692"/>
    </source>
</evidence>
<evidence type="ECO:0000256" key="6">
    <source>
        <dbReference type="RuleBase" id="RU363053"/>
    </source>
</evidence>
<gene>
    <name evidence="7" type="primary">mpv17l_0</name>
    <name evidence="7" type="ORF">FJT64_007886</name>
</gene>
<sequence length="173" mass="19765">MLAVRRLFQQRPLLGNALAYGTLFVGAEFTQQTLLNRVLVRDKEQPKQPYDTATLGRYAVLGYTVNPTILYYWYRWLDKRLVGTAVSTVAKKLVLDLGVIGPINIFIFFTGQLIESKQVYFWLPAQAVNFFLLPTRVRVLYVGACSFLWLNLLCWIKRSPSALKDTVSAQKTP</sequence>
<dbReference type="AlphaFoldDB" id="A0A6A4VYD8"/>
<comment type="caution">
    <text evidence="7">The sequence shown here is derived from an EMBL/GenBank/DDBJ whole genome shotgun (WGS) entry which is preliminary data.</text>
</comment>
<keyword evidence="3 6" id="KW-0812">Transmembrane</keyword>
<organism evidence="7 8">
    <name type="scientific">Amphibalanus amphitrite</name>
    <name type="common">Striped barnacle</name>
    <name type="synonym">Balanus amphitrite</name>
    <dbReference type="NCBI Taxonomy" id="1232801"/>
    <lineage>
        <taxon>Eukaryota</taxon>
        <taxon>Metazoa</taxon>
        <taxon>Ecdysozoa</taxon>
        <taxon>Arthropoda</taxon>
        <taxon>Crustacea</taxon>
        <taxon>Multicrustacea</taxon>
        <taxon>Cirripedia</taxon>
        <taxon>Thoracica</taxon>
        <taxon>Thoracicalcarea</taxon>
        <taxon>Balanomorpha</taxon>
        <taxon>Balanoidea</taxon>
        <taxon>Balanidae</taxon>
        <taxon>Amphibalaninae</taxon>
        <taxon>Amphibalanus</taxon>
    </lineage>
</organism>
<comment type="subcellular location">
    <subcellularLocation>
        <location evidence="1">Membrane</location>
        <topology evidence="1">Multi-pass membrane protein</topology>
    </subcellularLocation>
</comment>
<reference evidence="7 8" key="1">
    <citation type="submission" date="2019-07" db="EMBL/GenBank/DDBJ databases">
        <title>Draft genome assembly of a fouling barnacle, Amphibalanus amphitrite (Darwin, 1854): The first reference genome for Thecostraca.</title>
        <authorList>
            <person name="Kim W."/>
        </authorList>
    </citation>
    <scope>NUCLEOTIDE SEQUENCE [LARGE SCALE GENOMIC DNA]</scope>
    <source>
        <strain evidence="7">SNU_AA5</strain>
        <tissue evidence="7">Soma without cirri and trophi</tissue>
    </source>
</reference>
<evidence type="ECO:0000256" key="1">
    <source>
        <dbReference type="ARBA" id="ARBA00004141"/>
    </source>
</evidence>
<proteinExistence type="inferred from homology"/>
<feature type="transmembrane region" description="Helical" evidence="6">
    <location>
        <begin position="139"/>
        <end position="156"/>
    </location>
</feature>
<accession>A0A6A4VYD8</accession>
<evidence type="ECO:0000313" key="8">
    <source>
        <dbReference type="Proteomes" id="UP000440578"/>
    </source>
</evidence>
<evidence type="ECO:0000256" key="5">
    <source>
        <dbReference type="ARBA" id="ARBA00023136"/>
    </source>
</evidence>
<dbReference type="GO" id="GO:0005739">
    <property type="term" value="C:mitochondrion"/>
    <property type="evidence" value="ECO:0007669"/>
    <property type="project" value="TreeGrafter"/>
</dbReference>
<feature type="transmembrane region" description="Helical" evidence="6">
    <location>
        <begin position="12"/>
        <end position="35"/>
    </location>
</feature>
<comment type="similarity">
    <text evidence="2 6">Belongs to the peroxisomal membrane protein PXMP2/4 family.</text>
</comment>
<dbReference type="Proteomes" id="UP000440578">
    <property type="component" value="Unassembled WGS sequence"/>
</dbReference>
<dbReference type="InterPro" id="IPR007248">
    <property type="entry name" value="Mpv17_PMP22"/>
</dbReference>
<dbReference type="EMBL" id="VIIS01001685">
    <property type="protein sequence ID" value="KAF0294471.1"/>
    <property type="molecule type" value="Genomic_DNA"/>
</dbReference>
<dbReference type="OrthoDB" id="430207at2759"/>
<dbReference type="PANTHER" id="PTHR11266:SF85">
    <property type="entry name" value="MPV17-LIKE PROTEIN"/>
    <property type="match status" value="1"/>
</dbReference>
<keyword evidence="5 6" id="KW-0472">Membrane</keyword>
<feature type="transmembrane region" description="Helical" evidence="6">
    <location>
        <begin position="55"/>
        <end position="74"/>
    </location>
</feature>
<keyword evidence="4 6" id="KW-1133">Transmembrane helix</keyword>
<evidence type="ECO:0000256" key="2">
    <source>
        <dbReference type="ARBA" id="ARBA00006824"/>
    </source>
</evidence>
<protein>
    <submittedName>
        <fullName evidence="7">Mpv17-like protein</fullName>
    </submittedName>
</protein>
<keyword evidence="8" id="KW-1185">Reference proteome</keyword>
<name>A0A6A4VYD8_AMPAM</name>
<evidence type="ECO:0000313" key="7">
    <source>
        <dbReference type="EMBL" id="KAF0294471.1"/>
    </source>
</evidence>
<dbReference type="PANTHER" id="PTHR11266">
    <property type="entry name" value="PEROXISOMAL MEMBRANE PROTEIN 2, PXMP2 MPV17"/>
    <property type="match status" value="1"/>
</dbReference>
<dbReference type="GO" id="GO:0016020">
    <property type="term" value="C:membrane"/>
    <property type="evidence" value="ECO:0007669"/>
    <property type="project" value="UniProtKB-SubCell"/>
</dbReference>
<evidence type="ECO:0000256" key="4">
    <source>
        <dbReference type="ARBA" id="ARBA00022989"/>
    </source>
</evidence>
<dbReference type="Pfam" id="PF04117">
    <property type="entry name" value="Mpv17_PMP22"/>
    <property type="match status" value="1"/>
</dbReference>